<reference evidence="4" key="1">
    <citation type="submission" date="2025-08" db="UniProtKB">
        <authorList>
            <consortium name="Ensembl"/>
        </authorList>
    </citation>
    <scope>IDENTIFICATION</scope>
</reference>
<sequence length="383" mass="42641">MRAADSGSWERVRQLQHRATRHLPAERAGPRAPRDLQHCDSGVDGGGPGDRPPDGDCSQPVLLREEVSRLQEEVHLLRQMKEMLAKDLEESQGGKSSEVLSATELRVQLAQKEQELARAKEALQAMKADRKRLKGEKTDLVSQMQQLYATLESREEQLRDFIRNYEQHRKVSAALPALPSPPDTQLPPPLLAGHLHSVCLLNPQAKQSLATLTKDVPKRHSLAMPGETVLNGNQEWVVQADLPLTAAIRQSQQTLYHSHPPHPADRQAVRVSPCHSRQPSVISDASAAEGDRSSTPSDINSPRHRTHSLCNGDSPGPVPKNLHNPIVQSLEDLEDQKRKKKKEKMGFGSISRVFARGKQRKSLDPGLFDGTTPDYYIEEDADW</sequence>
<feature type="coiled-coil region" evidence="1">
    <location>
        <begin position="67"/>
        <end position="143"/>
    </location>
</feature>
<dbReference type="Ensembl" id="ENSANAT00000023738.1">
    <property type="protein sequence ID" value="ENSANAP00000005973.1"/>
    <property type="gene ID" value="ENSANAG00000021055.1"/>
</dbReference>
<dbReference type="InterPro" id="IPR059089">
    <property type="entry name" value="Kazrin_N"/>
</dbReference>
<evidence type="ECO:0000256" key="1">
    <source>
        <dbReference type="SAM" id="Coils"/>
    </source>
</evidence>
<name>A0A2K5CB96_AOTNA</name>
<dbReference type="Pfam" id="PF25986">
    <property type="entry name" value="Kazrin"/>
    <property type="match status" value="1"/>
</dbReference>
<gene>
    <name evidence="4" type="primary">KAZN</name>
</gene>
<dbReference type="Proteomes" id="UP000233020">
    <property type="component" value="Unplaced"/>
</dbReference>
<evidence type="ECO:0000256" key="2">
    <source>
        <dbReference type="SAM" id="MobiDB-lite"/>
    </source>
</evidence>
<feature type="region of interest" description="Disordered" evidence="2">
    <location>
        <begin position="252"/>
        <end position="325"/>
    </location>
</feature>
<dbReference type="InterPro" id="IPR037614">
    <property type="entry name" value="Kazrin"/>
</dbReference>
<dbReference type="PANTHER" id="PTHR12776:SF1">
    <property type="entry name" value="KAZRIN"/>
    <property type="match status" value="1"/>
</dbReference>
<evidence type="ECO:0000313" key="4">
    <source>
        <dbReference type="Ensembl" id="ENSANAP00000005973.1"/>
    </source>
</evidence>
<evidence type="ECO:0000259" key="3">
    <source>
        <dbReference type="Pfam" id="PF25986"/>
    </source>
</evidence>
<proteinExistence type="predicted"/>
<keyword evidence="5" id="KW-1185">Reference proteome</keyword>
<feature type="domain" description="Kazrin N-terminal" evidence="3">
    <location>
        <begin position="59"/>
        <end position="171"/>
    </location>
</feature>
<accession>A0A2K5CB96</accession>
<dbReference type="AlphaFoldDB" id="A0A2K5CB96"/>
<evidence type="ECO:0000313" key="5">
    <source>
        <dbReference type="Proteomes" id="UP000233020"/>
    </source>
</evidence>
<keyword evidence="1" id="KW-0175">Coiled coil</keyword>
<dbReference type="GeneTree" id="ENSGT00940000154570"/>
<protein>
    <submittedName>
        <fullName evidence="4">Kazrin, periplakin interacting protein</fullName>
    </submittedName>
</protein>
<organism evidence="4 5">
    <name type="scientific">Aotus nancymaae</name>
    <name type="common">Ma's night monkey</name>
    <dbReference type="NCBI Taxonomy" id="37293"/>
    <lineage>
        <taxon>Eukaryota</taxon>
        <taxon>Metazoa</taxon>
        <taxon>Chordata</taxon>
        <taxon>Craniata</taxon>
        <taxon>Vertebrata</taxon>
        <taxon>Euteleostomi</taxon>
        <taxon>Mammalia</taxon>
        <taxon>Eutheria</taxon>
        <taxon>Euarchontoglires</taxon>
        <taxon>Primates</taxon>
        <taxon>Haplorrhini</taxon>
        <taxon>Platyrrhini</taxon>
        <taxon>Aotidae</taxon>
        <taxon>Aotus</taxon>
    </lineage>
</organism>
<feature type="region of interest" description="Disordered" evidence="2">
    <location>
        <begin position="1"/>
        <end position="60"/>
    </location>
</feature>
<reference evidence="4" key="2">
    <citation type="submission" date="2025-09" db="UniProtKB">
        <authorList>
            <consortium name="Ensembl"/>
        </authorList>
    </citation>
    <scope>IDENTIFICATION</scope>
</reference>
<feature type="compositionally biased region" description="Basic and acidic residues" evidence="2">
    <location>
        <begin position="23"/>
        <end position="38"/>
    </location>
</feature>
<dbReference type="PANTHER" id="PTHR12776">
    <property type="entry name" value="KAZRIN-RELATED"/>
    <property type="match status" value="1"/>
</dbReference>